<organism evidence="2">
    <name type="scientific">uncultured Thermomicrobiales bacterium</name>
    <dbReference type="NCBI Taxonomy" id="1645740"/>
    <lineage>
        <taxon>Bacteria</taxon>
        <taxon>Pseudomonadati</taxon>
        <taxon>Thermomicrobiota</taxon>
        <taxon>Thermomicrobia</taxon>
        <taxon>Thermomicrobiales</taxon>
        <taxon>environmental samples</taxon>
    </lineage>
</organism>
<evidence type="ECO:0000313" key="2">
    <source>
        <dbReference type="EMBL" id="CAA9549555.1"/>
    </source>
</evidence>
<proteinExistence type="predicted"/>
<accession>A0A6J4UH92</accession>
<protein>
    <submittedName>
        <fullName evidence="2">Uncharacterized protein</fullName>
    </submittedName>
</protein>
<reference evidence="2" key="1">
    <citation type="submission" date="2020-02" db="EMBL/GenBank/DDBJ databases">
        <authorList>
            <person name="Meier V. D."/>
        </authorList>
    </citation>
    <scope>NUCLEOTIDE SEQUENCE</scope>
    <source>
        <strain evidence="2">AVDCRST_MAG49</strain>
    </source>
</reference>
<sequence>ACSTAGGRPGPTGADRGRPGPPAGGAHDSARGGVAGRPVGPRGHDGL</sequence>
<dbReference type="AlphaFoldDB" id="A0A6J4UH92"/>
<evidence type="ECO:0000256" key="1">
    <source>
        <dbReference type="SAM" id="MobiDB-lite"/>
    </source>
</evidence>
<name>A0A6J4UH92_9BACT</name>
<feature type="non-terminal residue" evidence="2">
    <location>
        <position position="1"/>
    </location>
</feature>
<gene>
    <name evidence="2" type="ORF">AVDCRST_MAG49-1655</name>
</gene>
<feature type="region of interest" description="Disordered" evidence="1">
    <location>
        <begin position="1"/>
        <end position="47"/>
    </location>
</feature>
<dbReference type="EMBL" id="CADCWG010000103">
    <property type="protein sequence ID" value="CAA9549555.1"/>
    <property type="molecule type" value="Genomic_DNA"/>
</dbReference>
<feature type="non-terminal residue" evidence="2">
    <location>
        <position position="47"/>
    </location>
</feature>